<dbReference type="InterPro" id="IPR036322">
    <property type="entry name" value="WD40_repeat_dom_sf"/>
</dbReference>
<protein>
    <submittedName>
        <fullName evidence="5">Uncharacterized protein</fullName>
    </submittedName>
</protein>
<keyword evidence="6" id="KW-1185">Reference proteome</keyword>
<dbReference type="InterPro" id="IPR001680">
    <property type="entry name" value="WD40_rpt"/>
</dbReference>
<dbReference type="InterPro" id="IPR015943">
    <property type="entry name" value="WD40/YVTN_repeat-like_dom_sf"/>
</dbReference>
<dbReference type="CDD" id="cd00200">
    <property type="entry name" value="WD40"/>
    <property type="match status" value="1"/>
</dbReference>
<reference evidence="5 6" key="1">
    <citation type="journal article" date="2013" name="Curr. Biol.">
        <title>Shared signatures of parasitism and phylogenomics unite Cryptomycota and microsporidia.</title>
        <authorList>
            <person name="James T.Y."/>
            <person name="Pelin A."/>
            <person name="Bonen L."/>
            <person name="Ahrendt S."/>
            <person name="Sain D."/>
            <person name="Corradi N."/>
            <person name="Stajich J.E."/>
        </authorList>
    </citation>
    <scope>NUCLEOTIDE SEQUENCE [LARGE SCALE GENOMIC DNA]</scope>
    <source>
        <strain evidence="5 6">CSF55</strain>
    </source>
</reference>
<evidence type="ECO:0000256" key="1">
    <source>
        <dbReference type="ARBA" id="ARBA00022574"/>
    </source>
</evidence>
<organism evidence="5 6">
    <name type="scientific">Rozella allomycis (strain CSF55)</name>
    <dbReference type="NCBI Taxonomy" id="988480"/>
    <lineage>
        <taxon>Eukaryota</taxon>
        <taxon>Fungi</taxon>
        <taxon>Fungi incertae sedis</taxon>
        <taxon>Cryptomycota</taxon>
        <taxon>Cryptomycota incertae sedis</taxon>
        <taxon>Rozella</taxon>
    </lineage>
</organism>
<dbReference type="HOGENOM" id="CLU_410012_0_0_1"/>
<dbReference type="SUPFAM" id="SSF50978">
    <property type="entry name" value="WD40 repeat-like"/>
    <property type="match status" value="1"/>
</dbReference>
<accession>A0A075AZ51</accession>
<dbReference type="PROSITE" id="PS00678">
    <property type="entry name" value="WD_REPEATS_1"/>
    <property type="match status" value="2"/>
</dbReference>
<evidence type="ECO:0000256" key="4">
    <source>
        <dbReference type="SAM" id="Coils"/>
    </source>
</evidence>
<evidence type="ECO:0000313" key="6">
    <source>
        <dbReference type="Proteomes" id="UP000030755"/>
    </source>
</evidence>
<proteinExistence type="predicted"/>
<dbReference type="Proteomes" id="UP000030755">
    <property type="component" value="Unassembled WGS sequence"/>
</dbReference>
<feature type="repeat" description="WD" evidence="3">
    <location>
        <begin position="464"/>
        <end position="505"/>
    </location>
</feature>
<evidence type="ECO:0000256" key="3">
    <source>
        <dbReference type="PROSITE-ProRule" id="PRU00221"/>
    </source>
</evidence>
<dbReference type="AlphaFoldDB" id="A0A075AZ51"/>
<dbReference type="PROSITE" id="PS50294">
    <property type="entry name" value="WD_REPEATS_REGION"/>
    <property type="match status" value="3"/>
</dbReference>
<dbReference type="Gene3D" id="2.130.10.10">
    <property type="entry name" value="YVTN repeat-like/Quinoprotein amine dehydrogenase"/>
    <property type="match status" value="2"/>
</dbReference>
<evidence type="ECO:0000313" key="5">
    <source>
        <dbReference type="EMBL" id="EPZ35409.1"/>
    </source>
</evidence>
<name>A0A075AZ51_ROZAC</name>
<dbReference type="PROSITE" id="PS50082">
    <property type="entry name" value="WD_REPEATS_2"/>
    <property type="match status" value="3"/>
</dbReference>
<dbReference type="PANTHER" id="PTHR19848:SF8">
    <property type="entry name" value="F-BOX AND WD REPEAT DOMAIN CONTAINING 7"/>
    <property type="match status" value="1"/>
</dbReference>
<keyword evidence="2" id="KW-0677">Repeat</keyword>
<evidence type="ECO:0000256" key="2">
    <source>
        <dbReference type="ARBA" id="ARBA00022737"/>
    </source>
</evidence>
<feature type="repeat" description="WD" evidence="3">
    <location>
        <begin position="422"/>
        <end position="463"/>
    </location>
</feature>
<dbReference type="InterPro" id="IPR019775">
    <property type="entry name" value="WD40_repeat_CS"/>
</dbReference>
<keyword evidence="4" id="KW-0175">Coiled coil</keyword>
<gene>
    <name evidence="5" type="ORF">O9G_003820</name>
</gene>
<dbReference type="Pfam" id="PF00400">
    <property type="entry name" value="WD40"/>
    <property type="match status" value="7"/>
</dbReference>
<dbReference type="PANTHER" id="PTHR19848">
    <property type="entry name" value="WD40 REPEAT PROTEIN"/>
    <property type="match status" value="1"/>
</dbReference>
<dbReference type="STRING" id="988480.A0A075AZ51"/>
<dbReference type="PRINTS" id="PR00320">
    <property type="entry name" value="GPROTEINBRPT"/>
</dbReference>
<sequence length="670" mass="76283">MDDTFKIYDDLSRLGQNLKIPYLNHLSKILSPPLTRKLGNSANKYFNIRDVDAGEFRSTHQFLCDWIYGWNVAIEDFDEKESNIEIQREPRSFTLDDEAEKQEAEKLIRAFERLAEGYQDVLKKWNAELEERSLNLKIDDDQPTENIPPMESINSIKTITEETDTEELSSKGNSIDLVEAIASEEKIQPPSSNFIDEFLEDLQGPYSPDQIYTFIDSIIDYTFLRITCSIVSLGLSEGLKDLESFTKILVKLSEVASDLISKTFRILADVLAKDFYEDPITSTELRDINIFRWWIQRYSALFEASSNSSKSTLRLRDSVMIRESTFSINSNSGKGEISDMPMNKKPTVGHRKIPKVYLKLQYISKVLSSIDIFLFPVGVLAHRRGLKCMQVSSLNSSFWITGGYDGIIRIFDINTLSCHAQYVGHRSIVTDLKVTKKDLHIISVSFDRTIKIWNVQTAVCERTFTGHSDGITSCDISPDQRYLATSSMDNTARIYDLVNGVCVAIVKKHTKWIKSIRFSPDGTHVATASLDHKVYIWDMRQVLHSKNMTYTRCIDVHHDSVLCVVMQKPNLLLTTSRDMTIRLFDYVNGSEIHCITMAPSWACTVCFSGDGQLFAAGSYDNTISIFRTKSGERIRQLRIFNSGILTVSFSENEQYIVCGTSDGFLQQIPL</sequence>
<feature type="coiled-coil region" evidence="4">
    <location>
        <begin position="101"/>
        <end position="128"/>
    </location>
</feature>
<dbReference type="EMBL" id="KE560844">
    <property type="protein sequence ID" value="EPZ35409.1"/>
    <property type="molecule type" value="Genomic_DNA"/>
</dbReference>
<keyword evidence="1 3" id="KW-0853">WD repeat</keyword>
<feature type="repeat" description="WD" evidence="3">
    <location>
        <begin position="506"/>
        <end position="540"/>
    </location>
</feature>
<dbReference type="SMART" id="SM00320">
    <property type="entry name" value="WD40"/>
    <property type="match status" value="7"/>
</dbReference>
<dbReference type="OrthoDB" id="538223at2759"/>
<dbReference type="InterPro" id="IPR020472">
    <property type="entry name" value="WD40_PAC1"/>
</dbReference>